<evidence type="ECO:0000256" key="1">
    <source>
        <dbReference type="SAM" id="MobiDB-lite"/>
    </source>
</evidence>
<gene>
    <name evidence="2" type="ORF">FSB_LOCUS5899</name>
</gene>
<accession>A0A2N9EGC4</accession>
<dbReference type="AlphaFoldDB" id="A0A2N9EGC4"/>
<proteinExistence type="predicted"/>
<name>A0A2N9EGC4_FAGSY</name>
<feature type="region of interest" description="Disordered" evidence="1">
    <location>
        <begin position="48"/>
        <end position="75"/>
    </location>
</feature>
<organism evidence="2">
    <name type="scientific">Fagus sylvatica</name>
    <name type="common">Beechnut</name>
    <dbReference type="NCBI Taxonomy" id="28930"/>
    <lineage>
        <taxon>Eukaryota</taxon>
        <taxon>Viridiplantae</taxon>
        <taxon>Streptophyta</taxon>
        <taxon>Embryophyta</taxon>
        <taxon>Tracheophyta</taxon>
        <taxon>Spermatophyta</taxon>
        <taxon>Magnoliopsida</taxon>
        <taxon>eudicotyledons</taxon>
        <taxon>Gunneridae</taxon>
        <taxon>Pentapetalae</taxon>
        <taxon>rosids</taxon>
        <taxon>fabids</taxon>
        <taxon>Fagales</taxon>
        <taxon>Fagaceae</taxon>
        <taxon>Fagus</taxon>
    </lineage>
</organism>
<protein>
    <submittedName>
        <fullName evidence="2">Uncharacterized protein</fullName>
    </submittedName>
</protein>
<reference evidence="2" key="1">
    <citation type="submission" date="2018-02" db="EMBL/GenBank/DDBJ databases">
        <authorList>
            <person name="Cohen D.B."/>
            <person name="Kent A.D."/>
        </authorList>
    </citation>
    <scope>NUCLEOTIDE SEQUENCE</scope>
</reference>
<sequence length="75" mass="8005">MGVGVGNNRDDFLVSTILGPSSYTLLDAAAYDRKNGPYMVFMTPPSTPKPAVEQPVFDSPKKIVVPPPPPVQPPP</sequence>
<feature type="compositionally biased region" description="Pro residues" evidence="1">
    <location>
        <begin position="65"/>
        <end position="75"/>
    </location>
</feature>
<dbReference type="EMBL" id="OIVN01000306">
    <property type="protein sequence ID" value="SPC78017.1"/>
    <property type="molecule type" value="Genomic_DNA"/>
</dbReference>
<evidence type="ECO:0000313" key="2">
    <source>
        <dbReference type="EMBL" id="SPC78017.1"/>
    </source>
</evidence>